<comment type="caution">
    <text evidence="1">The sequence shown here is derived from an EMBL/GenBank/DDBJ whole genome shotgun (WGS) entry which is preliminary data.</text>
</comment>
<accession>A0ABQ5JTT9</accession>
<evidence type="ECO:0000313" key="2">
    <source>
        <dbReference type="Proteomes" id="UP001628078"/>
    </source>
</evidence>
<organism evidence="1 2">
    <name type="scientific">Furfurilactobacillus curtus</name>
    <dbReference type="NCBI Taxonomy" id="1746200"/>
    <lineage>
        <taxon>Bacteria</taxon>
        <taxon>Bacillati</taxon>
        <taxon>Bacillota</taxon>
        <taxon>Bacilli</taxon>
        <taxon>Lactobacillales</taxon>
        <taxon>Lactobacillaceae</taxon>
        <taxon>Furfurilactobacillus</taxon>
    </lineage>
</organism>
<dbReference type="Proteomes" id="UP001628078">
    <property type="component" value="Unassembled WGS sequence"/>
</dbReference>
<keyword evidence="2" id="KW-1185">Reference proteome</keyword>
<name>A0ABQ5JTT9_9LACO</name>
<sequence>MICMDAQIKCYIVQKDKGATKLVKLWRIRCRNNYNFDRKITILPRLKMGPKPDDLDPIFSDEAKLEAKFHFQFN</sequence>
<reference evidence="1 2" key="1">
    <citation type="submission" date="2022-03" db="EMBL/GenBank/DDBJ databases">
        <title>Draft genome sequence of Furfurilactobacillus curtus JCM 31185.</title>
        <authorList>
            <person name="Suzuki S."/>
            <person name="Endo A."/>
            <person name="Kajikawa A."/>
        </authorList>
    </citation>
    <scope>NUCLEOTIDE SEQUENCE [LARGE SCALE GENOMIC DNA]</scope>
    <source>
        <strain evidence="1 2">JCM 31185</strain>
    </source>
</reference>
<proteinExistence type="predicted"/>
<protein>
    <submittedName>
        <fullName evidence="1">Uncharacterized protein</fullName>
    </submittedName>
</protein>
<gene>
    <name evidence="1" type="ORF">JCM31185_17740</name>
</gene>
<evidence type="ECO:0000313" key="1">
    <source>
        <dbReference type="EMBL" id="GKT06487.1"/>
    </source>
</evidence>
<dbReference type="EMBL" id="BQXO01000006">
    <property type="protein sequence ID" value="GKT06487.1"/>
    <property type="molecule type" value="Genomic_DNA"/>
</dbReference>